<sequence length="75" mass="9068">MMDPFGIYPEQPRHPQWTHSTMRPSSNLDLGTRQMQFVPKLVSLVWMQRRQQRFSYPDFFHLAIRLPSAIFSFRQ</sequence>
<comment type="caution">
    <text evidence="1">The sequence shown here is derived from an EMBL/GenBank/DDBJ whole genome shotgun (WGS) entry which is preliminary data.</text>
</comment>
<accession>A0A9P9YDE3</accession>
<dbReference type="AlphaFoldDB" id="A0A9P9YDE3"/>
<name>A0A9P9YDE3_9MUSC</name>
<evidence type="ECO:0000313" key="1">
    <source>
        <dbReference type="EMBL" id="KAI8034840.1"/>
    </source>
</evidence>
<reference evidence="1" key="1">
    <citation type="journal article" date="2023" name="Genome Biol. Evol.">
        <title>Long-read-based Genome Assembly of Drosophila gunungcola Reveals Fewer Chemosensory Genes in Flower-breeding Species.</title>
        <authorList>
            <person name="Negi A."/>
            <person name="Liao B.Y."/>
            <person name="Yeh S.D."/>
        </authorList>
    </citation>
    <scope>NUCLEOTIDE SEQUENCE</scope>
    <source>
        <strain evidence="1">Sukarami</strain>
    </source>
</reference>
<organism evidence="1 2">
    <name type="scientific">Drosophila gunungcola</name>
    <name type="common">fruit fly</name>
    <dbReference type="NCBI Taxonomy" id="103775"/>
    <lineage>
        <taxon>Eukaryota</taxon>
        <taxon>Metazoa</taxon>
        <taxon>Ecdysozoa</taxon>
        <taxon>Arthropoda</taxon>
        <taxon>Hexapoda</taxon>
        <taxon>Insecta</taxon>
        <taxon>Pterygota</taxon>
        <taxon>Neoptera</taxon>
        <taxon>Endopterygota</taxon>
        <taxon>Diptera</taxon>
        <taxon>Brachycera</taxon>
        <taxon>Muscomorpha</taxon>
        <taxon>Ephydroidea</taxon>
        <taxon>Drosophilidae</taxon>
        <taxon>Drosophila</taxon>
        <taxon>Sophophora</taxon>
    </lineage>
</organism>
<protein>
    <submittedName>
        <fullName evidence="1">Uncharacterized protein</fullName>
    </submittedName>
</protein>
<proteinExistence type="predicted"/>
<dbReference type="Proteomes" id="UP001059596">
    <property type="component" value="Unassembled WGS sequence"/>
</dbReference>
<evidence type="ECO:0000313" key="2">
    <source>
        <dbReference type="Proteomes" id="UP001059596"/>
    </source>
</evidence>
<keyword evidence="2" id="KW-1185">Reference proteome</keyword>
<dbReference type="EMBL" id="JAMKOV010000057">
    <property type="protein sequence ID" value="KAI8034840.1"/>
    <property type="molecule type" value="Genomic_DNA"/>
</dbReference>
<gene>
    <name evidence="1" type="ORF">M5D96_012356</name>
</gene>